<reference evidence="3" key="1">
    <citation type="submission" date="2020-10" db="EMBL/GenBank/DDBJ databases">
        <authorList>
            <person name="Gilroy R."/>
        </authorList>
    </citation>
    <scope>NUCLEOTIDE SEQUENCE</scope>
    <source>
        <strain evidence="3">ChiSjej1B19-7085</strain>
    </source>
</reference>
<organism evidence="3 4">
    <name type="scientific">Candidatus Gallacutalibacter pullicola</name>
    <dbReference type="NCBI Taxonomy" id="2840830"/>
    <lineage>
        <taxon>Bacteria</taxon>
        <taxon>Bacillati</taxon>
        <taxon>Bacillota</taxon>
        <taxon>Clostridia</taxon>
        <taxon>Eubacteriales</taxon>
        <taxon>Candidatus Gallacutalibacter</taxon>
    </lineage>
</organism>
<feature type="transmembrane region" description="Helical" evidence="2">
    <location>
        <begin position="43"/>
        <end position="62"/>
    </location>
</feature>
<keyword evidence="2" id="KW-1133">Transmembrane helix</keyword>
<evidence type="ECO:0000313" key="3">
    <source>
        <dbReference type="EMBL" id="HIR56042.1"/>
    </source>
</evidence>
<protein>
    <submittedName>
        <fullName evidence="3">Uncharacterized protein</fullName>
    </submittedName>
</protein>
<accession>A0A9D1DNK2</accession>
<proteinExistence type="predicted"/>
<dbReference type="EMBL" id="DVHF01000002">
    <property type="protein sequence ID" value="HIR56042.1"/>
    <property type="molecule type" value="Genomic_DNA"/>
</dbReference>
<dbReference type="InterPro" id="IPR043765">
    <property type="entry name" value="DUF5711"/>
</dbReference>
<dbReference type="Pfam" id="PF18975">
    <property type="entry name" value="DUF5711"/>
    <property type="match status" value="1"/>
</dbReference>
<reference evidence="3" key="2">
    <citation type="journal article" date="2021" name="PeerJ">
        <title>Extensive microbial diversity within the chicken gut microbiome revealed by metagenomics and culture.</title>
        <authorList>
            <person name="Gilroy R."/>
            <person name="Ravi A."/>
            <person name="Getino M."/>
            <person name="Pursley I."/>
            <person name="Horton D.L."/>
            <person name="Alikhan N.F."/>
            <person name="Baker D."/>
            <person name="Gharbi K."/>
            <person name="Hall N."/>
            <person name="Watson M."/>
            <person name="Adriaenssens E.M."/>
            <person name="Foster-Nyarko E."/>
            <person name="Jarju S."/>
            <person name="Secka A."/>
            <person name="Antonio M."/>
            <person name="Oren A."/>
            <person name="Chaudhuri R.R."/>
            <person name="La Ragione R."/>
            <person name="Hildebrand F."/>
            <person name="Pallen M.J."/>
        </authorList>
    </citation>
    <scope>NUCLEOTIDE SEQUENCE</scope>
    <source>
        <strain evidence="3">ChiSjej1B19-7085</strain>
    </source>
</reference>
<dbReference type="AlphaFoldDB" id="A0A9D1DNK2"/>
<evidence type="ECO:0000256" key="1">
    <source>
        <dbReference type="SAM" id="MobiDB-lite"/>
    </source>
</evidence>
<name>A0A9D1DNK2_9FIRM</name>
<evidence type="ECO:0000313" key="4">
    <source>
        <dbReference type="Proteomes" id="UP000886785"/>
    </source>
</evidence>
<dbReference type="SUPFAM" id="SSF69322">
    <property type="entry name" value="Tricorn protease domain 2"/>
    <property type="match status" value="1"/>
</dbReference>
<dbReference type="Proteomes" id="UP000886785">
    <property type="component" value="Unassembled WGS sequence"/>
</dbReference>
<feature type="region of interest" description="Disordered" evidence="1">
    <location>
        <begin position="1"/>
        <end position="36"/>
    </location>
</feature>
<gene>
    <name evidence="3" type="ORF">IAA54_00070</name>
</gene>
<keyword evidence="2" id="KW-0472">Membrane</keyword>
<keyword evidence="2" id="KW-0812">Transmembrane</keyword>
<evidence type="ECO:0000256" key="2">
    <source>
        <dbReference type="SAM" id="Phobius"/>
    </source>
</evidence>
<sequence length="413" mass="45152">MNRKHPKRFADDEMDQDGTLEEGNPYSRPHSRGRRRTPRVPKWVYRVVVILALCVAGMLLWFNRANLTPENILEWMQVQTVGMGVGDGYPTPIVGSSVEKGNFYCRNKDLYVLSDTRLTVLNSTARELVSRQHSFGAPAMKSAGSRVMVYNIGGTGYQIEGFSDTLFSGNTEENIFTADISGNGKYALVTEDRGYCAKLTVYFPDHTEQYSYEFADYYITDISLNRDGSRAAACGISAQNGAVVSAVYFFDFNNPAAETVVTFDSTTLLDVEYCENGSVIAVGDTMLSVVSSDGEHTDYSFQGQRISAYAVDNGRVLLALMPYENSISSRLVIVGENGQETMSAELAYPVSSVSLYGDTAAALANSQIYFYTVSTGTVLGEADSGSDARAIALMDEQNAYVLGVSEIRRAAVP</sequence>
<comment type="caution">
    <text evidence="3">The sequence shown here is derived from an EMBL/GenBank/DDBJ whole genome shotgun (WGS) entry which is preliminary data.</text>
</comment>